<dbReference type="RefSeq" id="WP_188927671.1">
    <property type="nucleotide sequence ID" value="NZ_BMJC01000001.1"/>
</dbReference>
<feature type="transmembrane region" description="Helical" evidence="1">
    <location>
        <begin position="976"/>
        <end position="999"/>
    </location>
</feature>
<name>A0A8J2U6Z0_9BACT</name>
<evidence type="ECO:0000256" key="1">
    <source>
        <dbReference type="SAM" id="Phobius"/>
    </source>
</evidence>
<feature type="transmembrane region" description="Helical" evidence="1">
    <location>
        <begin position="949"/>
        <end position="970"/>
    </location>
</feature>
<feature type="transmembrane region" description="Helical" evidence="1">
    <location>
        <begin position="464"/>
        <end position="487"/>
    </location>
</feature>
<feature type="transmembrane region" description="Helical" evidence="1">
    <location>
        <begin position="356"/>
        <end position="376"/>
    </location>
</feature>
<dbReference type="PANTHER" id="PTHR32063">
    <property type="match status" value="1"/>
</dbReference>
<dbReference type="SUPFAM" id="SSF82693">
    <property type="entry name" value="Multidrug efflux transporter AcrB pore domain, PN1, PN2, PC1 and PC2 subdomains"/>
    <property type="match status" value="3"/>
</dbReference>
<proteinExistence type="predicted"/>
<dbReference type="Gene3D" id="3.30.70.1440">
    <property type="entry name" value="Multidrug efflux transporter AcrB pore domain"/>
    <property type="match status" value="1"/>
</dbReference>
<dbReference type="SUPFAM" id="SSF82714">
    <property type="entry name" value="Multidrug efflux transporter AcrB TolC docking domain, DN and DC subdomains"/>
    <property type="match status" value="2"/>
</dbReference>
<dbReference type="PRINTS" id="PR00702">
    <property type="entry name" value="ACRIFLAVINRP"/>
</dbReference>
<keyword evidence="1" id="KW-0472">Membrane</keyword>
<feature type="transmembrane region" description="Helical" evidence="1">
    <location>
        <begin position="508"/>
        <end position="534"/>
    </location>
</feature>
<dbReference type="EMBL" id="BMJC01000001">
    <property type="protein sequence ID" value="GGA82804.1"/>
    <property type="molecule type" value="Genomic_DNA"/>
</dbReference>
<dbReference type="InterPro" id="IPR027463">
    <property type="entry name" value="AcrB_DN_DC_subdom"/>
</dbReference>
<dbReference type="PANTHER" id="PTHR32063:SF24">
    <property type="entry name" value="CATION EFFLUX SYSTEM (ACRB_ACRD_ACRF FAMILY)"/>
    <property type="match status" value="1"/>
</dbReference>
<dbReference type="Gene3D" id="1.20.1640.10">
    <property type="entry name" value="Multidrug efflux transporter AcrB transmembrane domain"/>
    <property type="match status" value="2"/>
</dbReference>
<feature type="transmembrane region" description="Helical" evidence="1">
    <location>
        <begin position="900"/>
        <end position="922"/>
    </location>
</feature>
<dbReference type="Proteomes" id="UP000607559">
    <property type="component" value="Unassembled WGS sequence"/>
</dbReference>
<dbReference type="Gene3D" id="3.30.70.1320">
    <property type="entry name" value="Multidrug efflux transporter AcrB pore domain like"/>
    <property type="match status" value="1"/>
</dbReference>
<organism evidence="2 3">
    <name type="scientific">Puia dinghuensis</name>
    <dbReference type="NCBI Taxonomy" id="1792502"/>
    <lineage>
        <taxon>Bacteria</taxon>
        <taxon>Pseudomonadati</taxon>
        <taxon>Bacteroidota</taxon>
        <taxon>Chitinophagia</taxon>
        <taxon>Chitinophagales</taxon>
        <taxon>Chitinophagaceae</taxon>
        <taxon>Puia</taxon>
    </lineage>
</organism>
<feature type="transmembrane region" description="Helical" evidence="1">
    <location>
        <begin position="874"/>
        <end position="894"/>
    </location>
</feature>
<dbReference type="Gene3D" id="3.30.70.1430">
    <property type="entry name" value="Multidrug efflux transporter AcrB pore domain"/>
    <property type="match status" value="2"/>
</dbReference>
<sequence>MKNFFVAYKNPLTVTLVLIIFGGMFAYSRLQTSLFPEITFPKIKIIADAGLQPVNKMMVTVTKPLENAIKRVPDLLYVRSTTSRGSCEISAFMDWKADINLAQQQIESRIAEIKNDLPAEAQITVEKMNPSILPVMGYTLESHNKSAIELKMLANYTVKPFLSQVAGVSEVRIIGGRNKEYWITLDAQKMSTLSITPDMLNTAIGQTGFVKSNGYLADYHFLYLTVTDATVHTKDDVGNIVVRNTGKRVVLLRDIAAIDIKEAVEYTRINANGRDAVLVAVIKQPAANLIDMSKAMEAKVADLQKILPKGVTIQPYYIQADFVNTSVKSVTDSLWIGLALAIIVAIIFLRSLKASTTILITIPLTLFLTLIVLYALGYTFNIMTLGAIAAAIGLIIDDAIVVVEQIHRTHEEHPDESSMTLVQKAIHYLFPAMLGSSISTIVIFVPFVLMSGVAGAYFKVLTNTMIITLVCSFFVTWIGLPVVYLLLTGERKKPRKQLKPHNVKNQRWVAFFIRRPWLSLIIIGALGWSIWYILPQLETGFLPEMDEGSIVFDYSSPPGTSLQETDRMLREVEKIIVATPEVQAYSRRTGTQMGFFITEPNTGDYLIQLKTDRTKSTDDVISDIRKQIEATQPALRVDFGQVIGDMLGDLMTSVQPIEIKIFGDDQTRLHDLSMQVAGLVSKVEGTADVFNGIVIAGPSVSIEPNYARLAQFGLTPANLQYQLQTALEGNIVGTLPEKEQLTNIRMVYPGSRTLSVTDIGRQQIFLPDGKLKPITELATVTIKAGDAEIQRENLQSMGVVTGRLEGRDLGSTMRDIQQEVSSKIVLPQGYHITYGGAYADQQQSFGELLIILITASLLVFGVILFLYRRFLVALVILLVAVLGISGSYLALYFTHTPLNVGSYTGLIMIVGIIGENAIFTFLQFRDSLATKTVDEAVIYAISTRLRPKLMTALGAIIALMPLALGIGAGAQLHQPLAIAVIGGFVIALPLLLIVLPSLLRLLYHRRGANVAPAAPTAES</sequence>
<feature type="transmembrane region" description="Helical" evidence="1">
    <location>
        <begin position="425"/>
        <end position="458"/>
    </location>
</feature>
<reference evidence="2" key="1">
    <citation type="journal article" date="2014" name="Int. J. Syst. Evol. Microbiol.">
        <title>Complete genome sequence of Corynebacterium casei LMG S-19264T (=DSM 44701T), isolated from a smear-ripened cheese.</title>
        <authorList>
            <consortium name="US DOE Joint Genome Institute (JGI-PGF)"/>
            <person name="Walter F."/>
            <person name="Albersmeier A."/>
            <person name="Kalinowski J."/>
            <person name="Ruckert C."/>
        </authorList>
    </citation>
    <scope>NUCLEOTIDE SEQUENCE</scope>
    <source>
        <strain evidence="2">CGMCC 1.15448</strain>
    </source>
</reference>
<gene>
    <name evidence="2" type="ORF">GCM10011511_02280</name>
</gene>
<feature type="transmembrane region" description="Helical" evidence="1">
    <location>
        <begin position="12"/>
        <end position="30"/>
    </location>
</feature>
<feature type="transmembrane region" description="Helical" evidence="1">
    <location>
        <begin position="333"/>
        <end position="349"/>
    </location>
</feature>
<protein>
    <submittedName>
        <fullName evidence="2">Multidrug transporter AcrB</fullName>
    </submittedName>
</protein>
<dbReference type="AlphaFoldDB" id="A0A8J2U6Z0"/>
<keyword evidence="1" id="KW-0812">Transmembrane</keyword>
<dbReference type="GO" id="GO:0042910">
    <property type="term" value="F:xenobiotic transmembrane transporter activity"/>
    <property type="evidence" value="ECO:0007669"/>
    <property type="project" value="TreeGrafter"/>
</dbReference>
<keyword evidence="3" id="KW-1185">Reference proteome</keyword>
<evidence type="ECO:0000313" key="2">
    <source>
        <dbReference type="EMBL" id="GGA82804.1"/>
    </source>
</evidence>
<dbReference type="GO" id="GO:0005886">
    <property type="term" value="C:plasma membrane"/>
    <property type="evidence" value="ECO:0007669"/>
    <property type="project" value="TreeGrafter"/>
</dbReference>
<evidence type="ECO:0000313" key="3">
    <source>
        <dbReference type="Proteomes" id="UP000607559"/>
    </source>
</evidence>
<dbReference type="InterPro" id="IPR001036">
    <property type="entry name" value="Acrflvin-R"/>
</dbReference>
<accession>A0A8J2U6Z0</accession>
<keyword evidence="1" id="KW-1133">Transmembrane helix</keyword>
<dbReference type="Pfam" id="PF00873">
    <property type="entry name" value="ACR_tran"/>
    <property type="match status" value="1"/>
</dbReference>
<dbReference type="SUPFAM" id="SSF82866">
    <property type="entry name" value="Multidrug efflux transporter AcrB transmembrane domain"/>
    <property type="match status" value="2"/>
</dbReference>
<dbReference type="Gene3D" id="3.30.2090.10">
    <property type="entry name" value="Multidrug efflux transporter AcrB TolC docking domain, DN and DC subdomains"/>
    <property type="match status" value="2"/>
</dbReference>
<comment type="caution">
    <text evidence="2">The sequence shown here is derived from an EMBL/GenBank/DDBJ whole genome shotgun (WGS) entry which is preliminary data.</text>
</comment>
<feature type="transmembrane region" description="Helical" evidence="1">
    <location>
        <begin position="848"/>
        <end position="867"/>
    </location>
</feature>
<reference evidence="2" key="2">
    <citation type="submission" date="2020-09" db="EMBL/GenBank/DDBJ databases">
        <authorList>
            <person name="Sun Q."/>
            <person name="Zhou Y."/>
        </authorList>
    </citation>
    <scope>NUCLEOTIDE SEQUENCE</scope>
    <source>
        <strain evidence="2">CGMCC 1.15448</strain>
    </source>
</reference>
<feature type="transmembrane region" description="Helical" evidence="1">
    <location>
        <begin position="382"/>
        <end position="404"/>
    </location>
</feature>